<accession>A0A653CQF2</accession>
<dbReference type="OrthoDB" id="6775503at2759"/>
<name>A0A653CQF2_CALMS</name>
<reference evidence="1 2" key="1">
    <citation type="submission" date="2019-01" db="EMBL/GenBank/DDBJ databases">
        <authorList>
            <person name="Sayadi A."/>
        </authorList>
    </citation>
    <scope>NUCLEOTIDE SEQUENCE [LARGE SCALE GENOMIC DNA]</scope>
</reference>
<dbReference type="EMBL" id="CAACVG010008488">
    <property type="protein sequence ID" value="VEN50026.1"/>
    <property type="molecule type" value="Genomic_DNA"/>
</dbReference>
<evidence type="ECO:0000313" key="1">
    <source>
        <dbReference type="EMBL" id="VEN50026.1"/>
    </source>
</evidence>
<gene>
    <name evidence="1" type="ORF">CALMAC_LOCUS10933</name>
</gene>
<sequence>MQFDEEDNFTGLKDKYYMNVQENAASEIASTSSSRPSC</sequence>
<proteinExistence type="predicted"/>
<dbReference type="Proteomes" id="UP000410492">
    <property type="component" value="Unassembled WGS sequence"/>
</dbReference>
<protein>
    <submittedName>
        <fullName evidence="1">Uncharacterized protein</fullName>
    </submittedName>
</protein>
<keyword evidence="2" id="KW-1185">Reference proteome</keyword>
<organism evidence="1 2">
    <name type="scientific">Callosobruchus maculatus</name>
    <name type="common">Southern cowpea weevil</name>
    <name type="synonym">Pulse bruchid</name>
    <dbReference type="NCBI Taxonomy" id="64391"/>
    <lineage>
        <taxon>Eukaryota</taxon>
        <taxon>Metazoa</taxon>
        <taxon>Ecdysozoa</taxon>
        <taxon>Arthropoda</taxon>
        <taxon>Hexapoda</taxon>
        <taxon>Insecta</taxon>
        <taxon>Pterygota</taxon>
        <taxon>Neoptera</taxon>
        <taxon>Endopterygota</taxon>
        <taxon>Coleoptera</taxon>
        <taxon>Polyphaga</taxon>
        <taxon>Cucujiformia</taxon>
        <taxon>Chrysomeloidea</taxon>
        <taxon>Chrysomelidae</taxon>
        <taxon>Bruchinae</taxon>
        <taxon>Bruchini</taxon>
        <taxon>Callosobruchus</taxon>
    </lineage>
</organism>
<feature type="non-terminal residue" evidence="1">
    <location>
        <position position="38"/>
    </location>
</feature>
<evidence type="ECO:0000313" key="2">
    <source>
        <dbReference type="Proteomes" id="UP000410492"/>
    </source>
</evidence>
<dbReference type="AlphaFoldDB" id="A0A653CQF2"/>